<accession>A0ACB6R7J7</accession>
<proteinExistence type="predicted"/>
<organism evidence="1 2">
    <name type="scientific">Lindgomyces ingoldianus</name>
    <dbReference type="NCBI Taxonomy" id="673940"/>
    <lineage>
        <taxon>Eukaryota</taxon>
        <taxon>Fungi</taxon>
        <taxon>Dikarya</taxon>
        <taxon>Ascomycota</taxon>
        <taxon>Pezizomycotina</taxon>
        <taxon>Dothideomycetes</taxon>
        <taxon>Pleosporomycetidae</taxon>
        <taxon>Pleosporales</taxon>
        <taxon>Lindgomycetaceae</taxon>
        <taxon>Lindgomyces</taxon>
    </lineage>
</organism>
<protein>
    <submittedName>
        <fullName evidence="1">Uncharacterized protein</fullName>
    </submittedName>
</protein>
<sequence length="130" mass="14987">MKYLFGNGSNGYKAQLEKEDFVKRAYAKLDNLIKQTLEEITTYEAAQRKVNVRNRIIVSNIAADAGVEEVYQLFSEYHIRQVSILPEREPIKRTRVAEVELFDEESAKRASRIIGYIFGLLVEARRATDT</sequence>
<dbReference type="EMBL" id="MU003497">
    <property type="protein sequence ID" value="KAF2474773.1"/>
    <property type="molecule type" value="Genomic_DNA"/>
</dbReference>
<comment type="caution">
    <text evidence="1">The sequence shown here is derived from an EMBL/GenBank/DDBJ whole genome shotgun (WGS) entry which is preliminary data.</text>
</comment>
<evidence type="ECO:0000313" key="2">
    <source>
        <dbReference type="Proteomes" id="UP000799755"/>
    </source>
</evidence>
<dbReference type="Proteomes" id="UP000799755">
    <property type="component" value="Unassembled WGS sequence"/>
</dbReference>
<gene>
    <name evidence="1" type="ORF">BDR25DRAFT_215049</name>
</gene>
<keyword evidence="2" id="KW-1185">Reference proteome</keyword>
<name>A0ACB6R7J7_9PLEO</name>
<reference evidence="1" key="1">
    <citation type="journal article" date="2020" name="Stud. Mycol.">
        <title>101 Dothideomycetes genomes: a test case for predicting lifestyles and emergence of pathogens.</title>
        <authorList>
            <person name="Haridas S."/>
            <person name="Albert R."/>
            <person name="Binder M."/>
            <person name="Bloem J."/>
            <person name="Labutti K."/>
            <person name="Salamov A."/>
            <person name="Andreopoulos B."/>
            <person name="Baker S."/>
            <person name="Barry K."/>
            <person name="Bills G."/>
            <person name="Bluhm B."/>
            <person name="Cannon C."/>
            <person name="Castanera R."/>
            <person name="Culley D."/>
            <person name="Daum C."/>
            <person name="Ezra D."/>
            <person name="Gonzalez J."/>
            <person name="Henrissat B."/>
            <person name="Kuo A."/>
            <person name="Liang C."/>
            <person name="Lipzen A."/>
            <person name="Lutzoni F."/>
            <person name="Magnuson J."/>
            <person name="Mondo S."/>
            <person name="Nolan M."/>
            <person name="Ohm R."/>
            <person name="Pangilinan J."/>
            <person name="Park H.-J."/>
            <person name="Ramirez L."/>
            <person name="Alfaro M."/>
            <person name="Sun H."/>
            <person name="Tritt A."/>
            <person name="Yoshinaga Y."/>
            <person name="Zwiers L.-H."/>
            <person name="Turgeon B."/>
            <person name="Goodwin S."/>
            <person name="Spatafora J."/>
            <person name="Crous P."/>
            <person name="Grigoriev I."/>
        </authorList>
    </citation>
    <scope>NUCLEOTIDE SEQUENCE</scope>
    <source>
        <strain evidence="1">ATCC 200398</strain>
    </source>
</reference>
<evidence type="ECO:0000313" key="1">
    <source>
        <dbReference type="EMBL" id="KAF2474773.1"/>
    </source>
</evidence>